<dbReference type="PROSITE" id="PS50113">
    <property type="entry name" value="PAC"/>
    <property type="match status" value="1"/>
</dbReference>
<dbReference type="PANTHER" id="PTHR44757:SF2">
    <property type="entry name" value="BIOFILM ARCHITECTURE MAINTENANCE PROTEIN MBAA"/>
    <property type="match status" value="1"/>
</dbReference>
<dbReference type="Pfam" id="PF08448">
    <property type="entry name" value="PAS_4"/>
    <property type="match status" value="1"/>
</dbReference>
<protein>
    <submittedName>
        <fullName evidence="6">EAL domain-containing protein</fullName>
    </submittedName>
</protein>
<dbReference type="PROSITE" id="PS50887">
    <property type="entry name" value="GGDEF"/>
    <property type="match status" value="1"/>
</dbReference>
<evidence type="ECO:0000259" key="4">
    <source>
        <dbReference type="PROSITE" id="PS50883"/>
    </source>
</evidence>
<dbReference type="InterPro" id="IPR052155">
    <property type="entry name" value="Biofilm_reg_signaling"/>
</dbReference>
<feature type="transmembrane region" description="Helical" evidence="1">
    <location>
        <begin position="166"/>
        <end position="187"/>
    </location>
</feature>
<dbReference type="SMART" id="SM00052">
    <property type="entry name" value="EAL"/>
    <property type="match status" value="1"/>
</dbReference>
<dbReference type="InterPro" id="IPR000014">
    <property type="entry name" value="PAS"/>
</dbReference>
<comment type="caution">
    <text evidence="6">The sequence shown here is derived from an EMBL/GenBank/DDBJ whole genome shotgun (WGS) entry which is preliminary data.</text>
</comment>
<dbReference type="InterPro" id="IPR035919">
    <property type="entry name" value="EAL_sf"/>
</dbReference>
<proteinExistence type="predicted"/>
<keyword evidence="1" id="KW-0472">Membrane</keyword>
<dbReference type="Gene3D" id="3.30.70.270">
    <property type="match status" value="1"/>
</dbReference>
<accession>A0ABX1E6Z6</accession>
<dbReference type="Gene3D" id="3.20.20.450">
    <property type="entry name" value="EAL domain"/>
    <property type="match status" value="1"/>
</dbReference>
<dbReference type="InterPro" id="IPR001633">
    <property type="entry name" value="EAL_dom"/>
</dbReference>
<dbReference type="SMART" id="SM00091">
    <property type="entry name" value="PAS"/>
    <property type="match status" value="1"/>
</dbReference>
<dbReference type="NCBIfam" id="TIGR00254">
    <property type="entry name" value="GGDEF"/>
    <property type="match status" value="1"/>
</dbReference>
<dbReference type="SMART" id="SM00267">
    <property type="entry name" value="GGDEF"/>
    <property type="match status" value="1"/>
</dbReference>
<dbReference type="RefSeq" id="WP_168033677.1">
    <property type="nucleotide sequence ID" value="NZ_JAAVNE010000035.1"/>
</dbReference>
<dbReference type="InterPro" id="IPR043128">
    <property type="entry name" value="Rev_trsase/Diguanyl_cyclase"/>
</dbReference>
<feature type="domain" description="PAC" evidence="3">
    <location>
        <begin position="268"/>
        <end position="320"/>
    </location>
</feature>
<sequence length="760" mass="82430">MALAAAALLFVLSVGGALQRGWEQLRLEAGSQRVSIWFTTQALVEVHRFRTALLRYDRGDPQMDPEALSLRYEILLSRLPLLEGAEEAVTRSLQDNVDVVLGLQASLEQIEPDILALQPGDTARLTRVEAAVEEADRLLTQINLALHHERRQAVEQARASSRTLSWFFLASLAGLLLSLVVLILLTLRGARRAAEAEHTLRVLMDALPVGLAAYDTAGRVVLMNRLALRLLGLEREAEAIGRRSSDFAGINDSEAEIARVVATGQSTPPRETVHTGEDGQERTLLISTGPVFGPDGRLSRIVRVGLDVTDQRQADRRIRHLAEHDTLTDLPNRLLFGSRLKTLLGRAEPGRMVAVHCLDLDHFKEVNDSLGHPVGDQLLLAATARMRAAMREGDMLARLGGDEFAVIQPGLAATAEAEALARRLTEVLGRPYRLQGYTLRSGASIGTAVAPQHGMTAEALLSRADIALYRAKAEGRGRAVLFRMEHEAGLRERRRIEAELLVAMEAGQLYLAYQPKFSLASGRVKGCEALLRWQHPERGLISPGVFVPVAEETGLIHPITRLVLELACRQAMAWRAEGLEMPVAVNLSAGHFGAEQGVRLVEEALASTGCDPALLEVEVTEGVFLRSTEAASRSFRALRAMGVRVALDDFGTGYSSLSYLQHLPFDVIKVDRAFIAGLDEPGSTGIGPGRRIVDAIVRLAHGLGAEVVAEGVEKPGQLAVLRELGCDHVQGFLLGRPMPAEALAELAQRAPDAKLACSAA</sequence>
<feature type="domain" description="GGDEF" evidence="5">
    <location>
        <begin position="351"/>
        <end position="484"/>
    </location>
</feature>
<dbReference type="Pfam" id="PF00563">
    <property type="entry name" value="EAL"/>
    <property type="match status" value="1"/>
</dbReference>
<dbReference type="CDD" id="cd01948">
    <property type="entry name" value="EAL"/>
    <property type="match status" value="1"/>
</dbReference>
<dbReference type="InterPro" id="IPR013656">
    <property type="entry name" value="PAS_4"/>
</dbReference>
<dbReference type="SUPFAM" id="SSF141868">
    <property type="entry name" value="EAL domain-like"/>
    <property type="match status" value="1"/>
</dbReference>
<dbReference type="CDD" id="cd01949">
    <property type="entry name" value="GGDEF"/>
    <property type="match status" value="1"/>
</dbReference>
<evidence type="ECO:0000256" key="1">
    <source>
        <dbReference type="SAM" id="Phobius"/>
    </source>
</evidence>
<keyword evidence="7" id="KW-1185">Reference proteome</keyword>
<keyword evidence="1" id="KW-0812">Transmembrane</keyword>
<dbReference type="SUPFAM" id="SSF55785">
    <property type="entry name" value="PYP-like sensor domain (PAS domain)"/>
    <property type="match status" value="1"/>
</dbReference>
<gene>
    <name evidence="6" type="ORF">HEQ75_19115</name>
</gene>
<feature type="domain" description="PAS" evidence="2">
    <location>
        <begin position="196"/>
        <end position="236"/>
    </location>
</feature>
<dbReference type="PROSITE" id="PS50112">
    <property type="entry name" value="PAS"/>
    <property type="match status" value="1"/>
</dbReference>
<dbReference type="Proteomes" id="UP000787635">
    <property type="component" value="Unassembled WGS sequence"/>
</dbReference>
<dbReference type="CDD" id="cd00130">
    <property type="entry name" value="PAS"/>
    <property type="match status" value="1"/>
</dbReference>
<organism evidence="6 7">
    <name type="scientific">Falsiroseomonas selenitidurans</name>
    <dbReference type="NCBI Taxonomy" id="2716335"/>
    <lineage>
        <taxon>Bacteria</taxon>
        <taxon>Pseudomonadati</taxon>
        <taxon>Pseudomonadota</taxon>
        <taxon>Alphaproteobacteria</taxon>
        <taxon>Acetobacterales</taxon>
        <taxon>Roseomonadaceae</taxon>
        <taxon>Falsiroseomonas</taxon>
    </lineage>
</organism>
<feature type="domain" description="EAL" evidence="4">
    <location>
        <begin position="493"/>
        <end position="751"/>
    </location>
</feature>
<dbReference type="InterPro" id="IPR035965">
    <property type="entry name" value="PAS-like_dom_sf"/>
</dbReference>
<evidence type="ECO:0000313" key="7">
    <source>
        <dbReference type="Proteomes" id="UP000787635"/>
    </source>
</evidence>
<dbReference type="PANTHER" id="PTHR44757">
    <property type="entry name" value="DIGUANYLATE CYCLASE DGCP"/>
    <property type="match status" value="1"/>
</dbReference>
<dbReference type="EMBL" id="JAAVNE010000035">
    <property type="protein sequence ID" value="NKC32984.1"/>
    <property type="molecule type" value="Genomic_DNA"/>
</dbReference>
<dbReference type="NCBIfam" id="TIGR00229">
    <property type="entry name" value="sensory_box"/>
    <property type="match status" value="1"/>
</dbReference>
<dbReference type="PROSITE" id="PS50883">
    <property type="entry name" value="EAL"/>
    <property type="match status" value="1"/>
</dbReference>
<evidence type="ECO:0000259" key="3">
    <source>
        <dbReference type="PROSITE" id="PS50113"/>
    </source>
</evidence>
<dbReference type="InterPro" id="IPR000700">
    <property type="entry name" value="PAS-assoc_C"/>
</dbReference>
<evidence type="ECO:0000313" key="6">
    <source>
        <dbReference type="EMBL" id="NKC32984.1"/>
    </source>
</evidence>
<evidence type="ECO:0000259" key="5">
    <source>
        <dbReference type="PROSITE" id="PS50887"/>
    </source>
</evidence>
<dbReference type="Pfam" id="PF00990">
    <property type="entry name" value="GGDEF"/>
    <property type="match status" value="1"/>
</dbReference>
<dbReference type="Gene3D" id="3.30.450.20">
    <property type="entry name" value="PAS domain"/>
    <property type="match status" value="1"/>
</dbReference>
<name>A0ABX1E6Z6_9PROT</name>
<keyword evidence="1" id="KW-1133">Transmembrane helix</keyword>
<dbReference type="InterPro" id="IPR029787">
    <property type="entry name" value="Nucleotide_cyclase"/>
</dbReference>
<dbReference type="SUPFAM" id="SSF55073">
    <property type="entry name" value="Nucleotide cyclase"/>
    <property type="match status" value="1"/>
</dbReference>
<dbReference type="InterPro" id="IPR000160">
    <property type="entry name" value="GGDEF_dom"/>
</dbReference>
<evidence type="ECO:0000259" key="2">
    <source>
        <dbReference type="PROSITE" id="PS50112"/>
    </source>
</evidence>
<reference evidence="6 7" key="1">
    <citation type="submission" date="2020-03" db="EMBL/GenBank/DDBJ databases">
        <title>Roseomonas selenitidurans sp. nov. isolated from urban soil.</title>
        <authorList>
            <person name="Liu H."/>
        </authorList>
    </citation>
    <scope>NUCLEOTIDE SEQUENCE [LARGE SCALE GENOMIC DNA]</scope>
    <source>
        <strain evidence="6 7">BU-1</strain>
    </source>
</reference>